<comment type="caution">
    <text evidence="1">The sequence shown here is derived from an EMBL/GenBank/DDBJ whole genome shotgun (WGS) entry which is preliminary data.</text>
</comment>
<keyword evidence="2" id="KW-1185">Reference proteome</keyword>
<name>A0ABU1FER9_9RHOB</name>
<dbReference type="Pfam" id="PF05136">
    <property type="entry name" value="Phage_portal_2"/>
    <property type="match status" value="1"/>
</dbReference>
<dbReference type="Proteomes" id="UP001247754">
    <property type="component" value="Unassembled WGS sequence"/>
</dbReference>
<evidence type="ECO:0000313" key="1">
    <source>
        <dbReference type="EMBL" id="MDR5654872.1"/>
    </source>
</evidence>
<dbReference type="NCBIfam" id="TIGR01539">
    <property type="entry name" value="portal_lambda"/>
    <property type="match status" value="1"/>
</dbReference>
<sequence>MATKAPATAAQKTWSFVGRIFQTGKSIPSIKNMDTDDGAPRVSRTDADYKYASGAGPNAAGLSTLEKNRVRSRHEYLTNEYVHRAKQIRTAYTVGGGLRPHIKGDPNLQRLWDAFVINSDPSGLLDFYAQQALAFGEQLEGGEVIALPRNRLPEDGLPVPLQIQLLESEHMPIGRIGGMPDNAIAGVELDLLQRPVAYWLYDRHPAEGYVLGTGVPSVKRYPADRVFHIFEPTRTGQLRGSAALSRVLSRIRNVENYEKADLMRKEVAALLGVAVKMPAADDDVAKVLGLKADDREEGQTWAMAPLEPGGIFGLPPGADISVVNPNDSSTGYKEAWQTRYFGVATGLGVPYFLLTGDFSNIEERSLRFAMIDFHRTVEADRRRLNHQLNRKVWRAFLDAAERAGWKPAPGKTRADFEVVEWIGEPLPHIHPVQEVTAQRDAIRSGLKTFAKSLQESGSDLETFIAEKQAENALLDAAGIILDCDPRHITKAGGAQDATETPTRTQRTA</sequence>
<dbReference type="EMBL" id="JAVKPH010000037">
    <property type="protein sequence ID" value="MDR5654872.1"/>
    <property type="molecule type" value="Genomic_DNA"/>
</dbReference>
<dbReference type="RefSeq" id="WP_310459015.1">
    <property type="nucleotide sequence ID" value="NZ_JAVKPH010000037.1"/>
</dbReference>
<accession>A0ABU1FER9</accession>
<dbReference type="InterPro" id="IPR006429">
    <property type="entry name" value="Phage_lambda_portal"/>
</dbReference>
<organism evidence="1 2">
    <name type="scientific">Ruixingdingia sedimenti</name>
    <dbReference type="NCBI Taxonomy" id="3073604"/>
    <lineage>
        <taxon>Bacteria</taxon>
        <taxon>Pseudomonadati</taxon>
        <taxon>Pseudomonadota</taxon>
        <taxon>Alphaproteobacteria</taxon>
        <taxon>Rhodobacterales</taxon>
        <taxon>Paracoccaceae</taxon>
        <taxon>Ruixingdingia</taxon>
    </lineage>
</organism>
<evidence type="ECO:0000313" key="2">
    <source>
        <dbReference type="Proteomes" id="UP001247754"/>
    </source>
</evidence>
<reference evidence="1 2" key="1">
    <citation type="submission" date="2023-09" db="EMBL/GenBank/DDBJ databases">
        <title>Xinfangfangia sedmenti sp. nov., isolated the sedment.</title>
        <authorList>
            <person name="Xu L."/>
        </authorList>
    </citation>
    <scope>NUCLEOTIDE SEQUENCE [LARGE SCALE GENOMIC DNA]</scope>
    <source>
        <strain evidence="1 2">LG-4</strain>
    </source>
</reference>
<proteinExistence type="predicted"/>
<protein>
    <submittedName>
        <fullName evidence="1">Phage portal protein</fullName>
    </submittedName>
</protein>
<gene>
    <name evidence="1" type="ORF">RGD00_19860</name>
</gene>